<gene>
    <name evidence="3" type="ORF">KJ970_19480</name>
</gene>
<dbReference type="GO" id="GO:0003723">
    <property type="term" value="F:RNA binding"/>
    <property type="evidence" value="ECO:0007669"/>
    <property type="project" value="UniProtKB-KW"/>
</dbReference>
<dbReference type="InterPro" id="IPR036986">
    <property type="entry name" value="S4_RNA-bd_sf"/>
</dbReference>
<evidence type="ECO:0000313" key="4">
    <source>
        <dbReference type="Proteomes" id="UP000777784"/>
    </source>
</evidence>
<keyword evidence="1" id="KW-0694">RNA-binding</keyword>
<evidence type="ECO:0000256" key="1">
    <source>
        <dbReference type="PROSITE-ProRule" id="PRU00182"/>
    </source>
</evidence>
<evidence type="ECO:0000259" key="2">
    <source>
        <dbReference type="SMART" id="SM00363"/>
    </source>
</evidence>
<comment type="caution">
    <text evidence="3">The sequence shown here is derived from an EMBL/GenBank/DDBJ whole genome shotgun (WGS) entry which is preliminary data.</text>
</comment>
<dbReference type="SUPFAM" id="SSF55174">
    <property type="entry name" value="Alpha-L RNA-binding motif"/>
    <property type="match status" value="1"/>
</dbReference>
<dbReference type="PROSITE" id="PS50889">
    <property type="entry name" value="S4"/>
    <property type="match status" value="1"/>
</dbReference>
<dbReference type="Pfam" id="PF13275">
    <property type="entry name" value="S4_2"/>
    <property type="match status" value="1"/>
</dbReference>
<feature type="domain" description="RNA-binding S4" evidence="2">
    <location>
        <begin position="12"/>
        <end position="73"/>
    </location>
</feature>
<reference evidence="3" key="1">
    <citation type="submission" date="2021-05" db="EMBL/GenBank/DDBJ databases">
        <title>Energy efficiency and biological interactions define the core microbiome of deep oligotrophic groundwater.</title>
        <authorList>
            <person name="Mehrshad M."/>
            <person name="Lopez-Fernandez M."/>
            <person name="Bell E."/>
            <person name="Bernier-Latmani R."/>
            <person name="Bertilsson S."/>
            <person name="Dopson M."/>
        </authorList>
    </citation>
    <scope>NUCLEOTIDE SEQUENCE</scope>
    <source>
        <strain evidence="3">Modern_marine.mb.64</strain>
    </source>
</reference>
<dbReference type="Gene3D" id="3.10.290.10">
    <property type="entry name" value="RNA-binding S4 domain"/>
    <property type="match status" value="1"/>
</dbReference>
<dbReference type="InterPro" id="IPR002942">
    <property type="entry name" value="S4_RNA-bd"/>
</dbReference>
<sequence>MNQQIPQEEHRIRLDQFLKLQGITSTGGMAKQRIQSGEVLVNGEVEIRRGRRLRPGDRVTVEGEIYLVEEDLW</sequence>
<dbReference type="SMART" id="SM00363">
    <property type="entry name" value="S4"/>
    <property type="match status" value="1"/>
</dbReference>
<dbReference type="Proteomes" id="UP000777784">
    <property type="component" value="Unassembled WGS sequence"/>
</dbReference>
<protein>
    <submittedName>
        <fullName evidence="3">RNA-binding S4 domain-containing protein</fullName>
    </submittedName>
</protein>
<accession>A0A948S0T1</accession>
<dbReference type="EMBL" id="JAHJDP010000114">
    <property type="protein sequence ID" value="MBU2693104.1"/>
    <property type="molecule type" value="Genomic_DNA"/>
</dbReference>
<dbReference type="AlphaFoldDB" id="A0A948S0T1"/>
<evidence type="ECO:0000313" key="3">
    <source>
        <dbReference type="EMBL" id="MBU2693104.1"/>
    </source>
</evidence>
<dbReference type="CDD" id="cd00165">
    <property type="entry name" value="S4"/>
    <property type="match status" value="1"/>
</dbReference>
<proteinExistence type="predicted"/>
<organism evidence="3 4">
    <name type="scientific">Eiseniibacteriota bacterium</name>
    <dbReference type="NCBI Taxonomy" id="2212470"/>
    <lineage>
        <taxon>Bacteria</taxon>
        <taxon>Candidatus Eiseniibacteriota</taxon>
    </lineage>
</organism>
<name>A0A948S0T1_UNCEI</name>